<sequence>MRPSFRLPAAAARSLSNASSSAAFVSSCVSCTKPQNQHIIIPLFQRHCCRFHSNAAATQSHSAAADTPQIREWEKPLIAEVYRQLRGQPVQLRPSSSSSSFSSASAASGAAGAARPSNEPVDSSSSSSNSSSSSSSNWGPTSPLPGWEYYPEDERGLRFGSAYMFLTLAWNRKFSRLRDLLVNANRSREGAKQVLSRVLSVVAEDLSNGVRAQPSAETSSSSSSSNSNSSSSSSSSTSSEKTSESLSAAPHTPAPAPDDLLAALQGGLNSQLLLLLQQQTSFLMQRGISIRSVIKPQRVVVDNVYGIVGCTRGSSASSMQLVQHGSVQVLLRRSSSSSSSSSSSMSPAATVYMPKPRPFDFEAAVAAAEAAAEPDSAAAKAAAAKAAAAAAAAAARSSEQSKFMNLCGDCGSAIEKGFVLIIDFKLLCLQQLSLIDRKGSILMGSDSEEAAVHTLRLELNAKFDAHNSNLIFPAFDSSGFNLTDWNYAIGAQYPISLKEILNVVV</sequence>
<accession>U6GAJ8</accession>
<feature type="non-terminal residue" evidence="2">
    <location>
        <position position="505"/>
    </location>
</feature>
<dbReference type="OrthoDB" id="346721at2759"/>
<name>U6GAJ8_EIMAC</name>
<dbReference type="PROSITE" id="PS51257">
    <property type="entry name" value="PROKAR_LIPOPROTEIN"/>
    <property type="match status" value="1"/>
</dbReference>
<gene>
    <name evidence="2" type="ORF">EAH_00061500</name>
</gene>
<dbReference type="GeneID" id="25274220"/>
<protein>
    <submittedName>
        <fullName evidence="2">Uncharacterized protein</fullName>
    </submittedName>
</protein>
<evidence type="ECO:0000313" key="2">
    <source>
        <dbReference type="EMBL" id="CDI77155.1"/>
    </source>
</evidence>
<evidence type="ECO:0000256" key="1">
    <source>
        <dbReference type="SAM" id="MobiDB-lite"/>
    </source>
</evidence>
<organism evidence="2 3">
    <name type="scientific">Eimeria acervulina</name>
    <name type="common">Coccidian parasite</name>
    <dbReference type="NCBI Taxonomy" id="5801"/>
    <lineage>
        <taxon>Eukaryota</taxon>
        <taxon>Sar</taxon>
        <taxon>Alveolata</taxon>
        <taxon>Apicomplexa</taxon>
        <taxon>Conoidasida</taxon>
        <taxon>Coccidia</taxon>
        <taxon>Eucoccidiorida</taxon>
        <taxon>Eimeriorina</taxon>
        <taxon>Eimeriidae</taxon>
        <taxon>Eimeria</taxon>
    </lineage>
</organism>
<dbReference type="EMBL" id="HG670564">
    <property type="protein sequence ID" value="CDI77155.1"/>
    <property type="molecule type" value="Genomic_DNA"/>
</dbReference>
<reference evidence="2" key="2">
    <citation type="submission" date="2013-10" db="EMBL/GenBank/DDBJ databases">
        <authorList>
            <person name="Aslett M."/>
        </authorList>
    </citation>
    <scope>NUCLEOTIDE SEQUENCE [LARGE SCALE GENOMIC DNA]</scope>
    <source>
        <strain evidence="2">Houghton</strain>
    </source>
</reference>
<dbReference type="VEuPathDB" id="ToxoDB:EAH_00061500"/>
<dbReference type="RefSeq" id="XP_013252443.1">
    <property type="nucleotide sequence ID" value="XM_013396989.1"/>
</dbReference>
<proteinExistence type="predicted"/>
<feature type="compositionally biased region" description="Low complexity" evidence="1">
    <location>
        <begin position="123"/>
        <end position="137"/>
    </location>
</feature>
<feature type="region of interest" description="Disordered" evidence="1">
    <location>
        <begin position="89"/>
        <end position="143"/>
    </location>
</feature>
<keyword evidence="3" id="KW-1185">Reference proteome</keyword>
<dbReference type="AlphaFoldDB" id="U6GAJ8"/>
<evidence type="ECO:0000313" key="3">
    <source>
        <dbReference type="Proteomes" id="UP000018050"/>
    </source>
</evidence>
<dbReference type="Proteomes" id="UP000018050">
    <property type="component" value="Unassembled WGS sequence"/>
</dbReference>
<feature type="region of interest" description="Disordered" evidence="1">
    <location>
        <begin position="209"/>
        <end position="260"/>
    </location>
</feature>
<feature type="compositionally biased region" description="Low complexity" evidence="1">
    <location>
        <begin position="95"/>
        <end position="114"/>
    </location>
</feature>
<dbReference type="OMA" id="RFGSAYM"/>
<feature type="compositionally biased region" description="Low complexity" evidence="1">
    <location>
        <begin position="215"/>
        <end position="260"/>
    </location>
</feature>
<reference evidence="2" key="1">
    <citation type="submission" date="2013-10" db="EMBL/GenBank/DDBJ databases">
        <title>Genomic analysis of the causative agents of coccidiosis in chickens.</title>
        <authorList>
            <person name="Reid A.J."/>
            <person name="Blake D."/>
            <person name="Billington K."/>
            <person name="Browne H."/>
            <person name="Dunn M."/>
            <person name="Hung S."/>
            <person name="Kawahara F."/>
            <person name="Miranda-Saavedra D."/>
            <person name="Mourier T."/>
            <person name="Nagra H."/>
            <person name="Otto T.D."/>
            <person name="Rawlings N."/>
            <person name="Sanchez A."/>
            <person name="Sanders M."/>
            <person name="Subramaniam C."/>
            <person name="Tay Y."/>
            <person name="Dear P."/>
            <person name="Doerig C."/>
            <person name="Gruber A."/>
            <person name="Parkinson J."/>
            <person name="Shirley M."/>
            <person name="Wan K.L."/>
            <person name="Berriman M."/>
            <person name="Tomley F."/>
            <person name="Pain A."/>
        </authorList>
    </citation>
    <scope>NUCLEOTIDE SEQUENCE [LARGE SCALE GENOMIC DNA]</scope>
    <source>
        <strain evidence="2">Houghton</strain>
    </source>
</reference>